<evidence type="ECO:0000313" key="1">
    <source>
        <dbReference type="EMBL" id="MFB9714793.1"/>
    </source>
</evidence>
<evidence type="ECO:0000313" key="2">
    <source>
        <dbReference type="Proteomes" id="UP001589536"/>
    </source>
</evidence>
<comment type="caution">
    <text evidence="1">The sequence shown here is derived from an EMBL/GenBank/DDBJ whole genome shotgun (WGS) entry which is preliminary data.</text>
</comment>
<dbReference type="Proteomes" id="UP001589536">
    <property type="component" value="Unassembled WGS sequence"/>
</dbReference>
<gene>
    <name evidence="1" type="ORF">ACFFPI_11735</name>
</gene>
<proteinExistence type="predicted"/>
<organism evidence="1 2">
    <name type="scientific">Arthrobacter methylotrophus</name>
    <dbReference type="NCBI Taxonomy" id="121291"/>
    <lineage>
        <taxon>Bacteria</taxon>
        <taxon>Bacillati</taxon>
        <taxon>Actinomycetota</taxon>
        <taxon>Actinomycetes</taxon>
        <taxon>Micrococcales</taxon>
        <taxon>Micrococcaceae</taxon>
        <taxon>Arthrobacter</taxon>
    </lineage>
</organism>
<sequence length="104" mass="11276">MTEETYKVHYLTGLGDPVSFGLPADTQGAGVLRATVNSTGQRGTFIVDPEYAQMILTARDVVGDDAVLSATAVRWLRLGWPEDWTVGPAPEAWARVYPAGWPNV</sequence>
<dbReference type="EMBL" id="JBHMBH010000026">
    <property type="protein sequence ID" value="MFB9714793.1"/>
    <property type="molecule type" value="Genomic_DNA"/>
</dbReference>
<accession>A0ABV5UQI5</accession>
<reference evidence="1 2" key="1">
    <citation type="submission" date="2024-09" db="EMBL/GenBank/DDBJ databases">
        <authorList>
            <person name="Sun Q."/>
            <person name="Mori K."/>
        </authorList>
    </citation>
    <scope>NUCLEOTIDE SEQUENCE [LARGE SCALE GENOMIC DNA]</scope>
    <source>
        <strain evidence="1 2">JCM 13519</strain>
    </source>
</reference>
<name>A0ABV5UQI5_9MICC</name>
<protein>
    <submittedName>
        <fullName evidence="1">Uncharacterized protein</fullName>
    </submittedName>
</protein>
<dbReference type="RefSeq" id="WP_345047165.1">
    <property type="nucleotide sequence ID" value="NZ_BAABED010000001.1"/>
</dbReference>
<keyword evidence="2" id="KW-1185">Reference proteome</keyword>